<dbReference type="InterPro" id="IPR022346">
    <property type="entry name" value="T2SS_GspH"/>
</dbReference>
<dbReference type="InterPro" id="IPR045584">
    <property type="entry name" value="Pilin-like"/>
</dbReference>
<comment type="caution">
    <text evidence="13">The sequence shown here is derived from an EMBL/GenBank/DDBJ whole genome shotgun (WGS) entry which is preliminary data.</text>
</comment>
<evidence type="ECO:0000313" key="14">
    <source>
        <dbReference type="Proteomes" id="UP000197446"/>
    </source>
</evidence>
<proteinExistence type="inferred from homology"/>
<dbReference type="Proteomes" id="UP000197446">
    <property type="component" value="Unassembled WGS sequence"/>
</dbReference>
<evidence type="ECO:0000256" key="11">
    <source>
        <dbReference type="SAM" id="Phobius"/>
    </source>
</evidence>
<comment type="subcellular location">
    <subcellularLocation>
        <location evidence="1">Cell inner membrane</location>
        <topology evidence="1">Single-pass membrane protein</topology>
    </subcellularLocation>
</comment>
<keyword evidence="8 11" id="KW-0472">Membrane</keyword>
<evidence type="ECO:0000256" key="1">
    <source>
        <dbReference type="ARBA" id="ARBA00004377"/>
    </source>
</evidence>
<evidence type="ECO:0000256" key="9">
    <source>
        <dbReference type="ARBA" id="ARBA00025772"/>
    </source>
</evidence>
<dbReference type="EMBL" id="NISI01000017">
    <property type="protein sequence ID" value="OWR00605.1"/>
    <property type="molecule type" value="Genomic_DNA"/>
</dbReference>
<evidence type="ECO:0000256" key="6">
    <source>
        <dbReference type="ARBA" id="ARBA00022692"/>
    </source>
</evidence>
<gene>
    <name evidence="13" type="ORF">CDO81_25265</name>
</gene>
<evidence type="ECO:0000256" key="5">
    <source>
        <dbReference type="ARBA" id="ARBA00022519"/>
    </source>
</evidence>
<evidence type="ECO:0000256" key="8">
    <source>
        <dbReference type="ARBA" id="ARBA00023136"/>
    </source>
</evidence>
<feature type="transmembrane region" description="Helical" evidence="11">
    <location>
        <begin position="20"/>
        <end position="40"/>
    </location>
</feature>
<sequence>MRRSCRRPTGRPPRRGLTLVEILVGLVVLAVLIAVAIPSMSDLLERRRVIAATDEIAGVLAYAKAETVAISTPLWVRFDPDPNNTLSCTAVVTLSSQDTCRCYYPADDICPNTGAKLLRLYQLPRQHVRFSAQASAWGGPANYISFSRDQMSISARNFQVNVVGMRKGYTLRVEVNTGGRVKICSPGGSINGYAVCT</sequence>
<evidence type="ECO:0000256" key="10">
    <source>
        <dbReference type="ARBA" id="ARBA00030775"/>
    </source>
</evidence>
<name>A0A254N4P6_9BURK</name>
<evidence type="ECO:0000259" key="12">
    <source>
        <dbReference type="Pfam" id="PF12019"/>
    </source>
</evidence>
<organism evidence="13 14">
    <name type="scientific">Roseateles puraquae</name>
    <dbReference type="NCBI Taxonomy" id="431059"/>
    <lineage>
        <taxon>Bacteria</taxon>
        <taxon>Pseudomonadati</taxon>
        <taxon>Pseudomonadota</taxon>
        <taxon>Betaproteobacteria</taxon>
        <taxon>Burkholderiales</taxon>
        <taxon>Sphaerotilaceae</taxon>
        <taxon>Roseateles</taxon>
    </lineage>
</organism>
<keyword evidence="6 11" id="KW-0812">Transmembrane</keyword>
<evidence type="ECO:0000256" key="2">
    <source>
        <dbReference type="ARBA" id="ARBA00021549"/>
    </source>
</evidence>
<dbReference type="GO" id="GO:0015627">
    <property type="term" value="C:type II protein secretion system complex"/>
    <property type="evidence" value="ECO:0007669"/>
    <property type="project" value="InterPro"/>
</dbReference>
<dbReference type="GO" id="GO:0005886">
    <property type="term" value="C:plasma membrane"/>
    <property type="evidence" value="ECO:0007669"/>
    <property type="project" value="UniProtKB-SubCell"/>
</dbReference>
<dbReference type="Pfam" id="PF12019">
    <property type="entry name" value="GspH"/>
    <property type="match status" value="1"/>
</dbReference>
<dbReference type="PROSITE" id="PS00409">
    <property type="entry name" value="PROKAR_NTER_METHYL"/>
    <property type="match status" value="1"/>
</dbReference>
<dbReference type="OrthoDB" id="8901547at2"/>
<dbReference type="InterPro" id="IPR012902">
    <property type="entry name" value="N_methyl_site"/>
</dbReference>
<feature type="domain" description="General secretion pathway GspH" evidence="12">
    <location>
        <begin position="52"/>
        <end position="179"/>
    </location>
</feature>
<evidence type="ECO:0000256" key="3">
    <source>
        <dbReference type="ARBA" id="ARBA00022475"/>
    </source>
</evidence>
<dbReference type="NCBIfam" id="TIGR02532">
    <property type="entry name" value="IV_pilin_GFxxxE"/>
    <property type="match status" value="1"/>
</dbReference>
<evidence type="ECO:0000313" key="13">
    <source>
        <dbReference type="EMBL" id="OWR00605.1"/>
    </source>
</evidence>
<dbReference type="RefSeq" id="WP_088486026.1">
    <property type="nucleotide sequence ID" value="NZ_NISI01000017.1"/>
</dbReference>
<dbReference type="Pfam" id="PF07963">
    <property type="entry name" value="N_methyl"/>
    <property type="match status" value="1"/>
</dbReference>
<evidence type="ECO:0000256" key="4">
    <source>
        <dbReference type="ARBA" id="ARBA00022481"/>
    </source>
</evidence>
<dbReference type="AlphaFoldDB" id="A0A254N4P6"/>
<reference evidence="13 14" key="1">
    <citation type="journal article" date="2007" name="Int. J. Syst. Evol. Microbiol.">
        <title>Description of Pelomonas aquatica sp. nov. and Pelomonas puraquae sp. nov., isolated from industrial and haemodialysis water.</title>
        <authorList>
            <person name="Gomila M."/>
            <person name="Bowien B."/>
            <person name="Falsen E."/>
            <person name="Moore E.R."/>
            <person name="Lalucat J."/>
        </authorList>
    </citation>
    <scope>NUCLEOTIDE SEQUENCE [LARGE SCALE GENOMIC DNA]</scope>
    <source>
        <strain evidence="13 14">CCUG 52769</strain>
    </source>
</reference>
<comment type="similarity">
    <text evidence="9">Belongs to the GSP H family.</text>
</comment>
<keyword evidence="4" id="KW-0488">Methylation</keyword>
<protein>
    <recommendedName>
        <fullName evidence="2">Type II secretion system protein H</fullName>
    </recommendedName>
    <alternativeName>
        <fullName evidence="10">General secretion pathway protein H</fullName>
    </alternativeName>
</protein>
<keyword evidence="7 11" id="KW-1133">Transmembrane helix</keyword>
<dbReference type="SUPFAM" id="SSF54523">
    <property type="entry name" value="Pili subunits"/>
    <property type="match status" value="1"/>
</dbReference>
<evidence type="ECO:0000256" key="7">
    <source>
        <dbReference type="ARBA" id="ARBA00022989"/>
    </source>
</evidence>
<accession>A0A254N4P6</accession>
<dbReference type="Gene3D" id="3.30.700.10">
    <property type="entry name" value="Glycoprotein, Type 4 Pilin"/>
    <property type="match status" value="1"/>
</dbReference>
<dbReference type="GO" id="GO:0015628">
    <property type="term" value="P:protein secretion by the type II secretion system"/>
    <property type="evidence" value="ECO:0007669"/>
    <property type="project" value="InterPro"/>
</dbReference>
<keyword evidence="3" id="KW-1003">Cell membrane</keyword>
<keyword evidence="5" id="KW-0997">Cell inner membrane</keyword>
<keyword evidence="14" id="KW-1185">Reference proteome</keyword>